<keyword evidence="3" id="KW-1185">Reference proteome</keyword>
<evidence type="ECO:0000313" key="3">
    <source>
        <dbReference type="Proteomes" id="UP000217083"/>
    </source>
</evidence>
<evidence type="ECO:0008006" key="4">
    <source>
        <dbReference type="Google" id="ProtNLM"/>
    </source>
</evidence>
<comment type="caution">
    <text evidence="2">The sequence shown here is derived from an EMBL/GenBank/DDBJ whole genome shotgun (WGS) entry which is preliminary data.</text>
</comment>
<sequence length="150" mass="16645">MSLYAIILIIHLVSAVIGLGVSFGMPIVLRLVKTTTQAKFAHEVNVGLEKYAKIGSITLLVTGLVMGALHPYLFKEIWYIASIVIYIAVQPIVAGILPKKTAKQLELLQAHKEEELPEEYQKLTKEMLPLHNVLMVSVVILVVLMSIKPF</sequence>
<dbReference type="Pfam" id="PF10027">
    <property type="entry name" value="DUF2269"/>
    <property type="match status" value="1"/>
</dbReference>
<proteinExistence type="predicted"/>
<dbReference type="EMBL" id="NPIA01000001">
    <property type="protein sequence ID" value="OZM58027.1"/>
    <property type="molecule type" value="Genomic_DNA"/>
</dbReference>
<reference evidence="3" key="1">
    <citation type="submission" date="2017-08" db="EMBL/GenBank/DDBJ databases">
        <authorList>
            <person name="Huang Z."/>
        </authorList>
    </citation>
    <scope>NUCLEOTIDE SEQUENCE [LARGE SCALE GENOMIC DNA]</scope>
    <source>
        <strain evidence="3">SA5d-4</strain>
    </source>
</reference>
<name>A0A263BXJ8_9BACI</name>
<dbReference type="RefSeq" id="WP_094920260.1">
    <property type="nucleotide sequence ID" value="NZ_NPIA01000001.1"/>
</dbReference>
<reference evidence="2 3" key="2">
    <citation type="submission" date="2017-09" db="EMBL/GenBank/DDBJ databases">
        <title>Bacillus patelloidae sp. nov., isolated from the intestinal tract of a marine limpet.</title>
        <authorList>
            <person name="Liu R."/>
            <person name="Dong C."/>
            <person name="Shao Z."/>
        </authorList>
    </citation>
    <scope>NUCLEOTIDE SEQUENCE [LARGE SCALE GENOMIC DNA]</scope>
    <source>
        <strain evidence="2 3">SA5d-4</strain>
    </source>
</reference>
<feature type="transmembrane region" description="Helical" evidence="1">
    <location>
        <begin position="128"/>
        <end position="147"/>
    </location>
</feature>
<dbReference type="InterPro" id="IPR018729">
    <property type="entry name" value="DUF2269_transmembrane"/>
</dbReference>
<feature type="transmembrane region" description="Helical" evidence="1">
    <location>
        <begin position="6"/>
        <end position="31"/>
    </location>
</feature>
<keyword evidence="1" id="KW-0472">Membrane</keyword>
<gene>
    <name evidence="2" type="ORF">CIB95_00135</name>
</gene>
<organism evidence="2 3">
    <name type="scientific">Lottiidibacillus patelloidae</name>
    <dbReference type="NCBI Taxonomy" id="2670334"/>
    <lineage>
        <taxon>Bacteria</taxon>
        <taxon>Bacillati</taxon>
        <taxon>Bacillota</taxon>
        <taxon>Bacilli</taxon>
        <taxon>Bacillales</taxon>
        <taxon>Bacillaceae</taxon>
        <taxon>Lottiidibacillus</taxon>
    </lineage>
</organism>
<dbReference type="AlphaFoldDB" id="A0A263BXJ8"/>
<evidence type="ECO:0000313" key="2">
    <source>
        <dbReference type="EMBL" id="OZM58027.1"/>
    </source>
</evidence>
<evidence type="ECO:0000256" key="1">
    <source>
        <dbReference type="SAM" id="Phobius"/>
    </source>
</evidence>
<feature type="transmembrane region" description="Helical" evidence="1">
    <location>
        <begin position="51"/>
        <end position="71"/>
    </location>
</feature>
<feature type="transmembrane region" description="Helical" evidence="1">
    <location>
        <begin position="77"/>
        <end position="97"/>
    </location>
</feature>
<dbReference type="Proteomes" id="UP000217083">
    <property type="component" value="Unassembled WGS sequence"/>
</dbReference>
<keyword evidence="1" id="KW-0812">Transmembrane</keyword>
<protein>
    <recommendedName>
        <fullName evidence="4">DUF2269 domain-containing protein</fullName>
    </recommendedName>
</protein>
<keyword evidence="1" id="KW-1133">Transmembrane helix</keyword>
<accession>A0A263BXJ8</accession>